<dbReference type="SUPFAM" id="SSF63829">
    <property type="entry name" value="Calcium-dependent phosphotriesterase"/>
    <property type="match status" value="1"/>
</dbReference>
<dbReference type="PANTHER" id="PTHR47572">
    <property type="entry name" value="LIPOPROTEIN-RELATED"/>
    <property type="match status" value="1"/>
</dbReference>
<organism evidence="5 6">
    <name type="scientific">Sphingobium olei</name>
    <dbReference type="NCBI Taxonomy" id="420955"/>
    <lineage>
        <taxon>Bacteria</taxon>
        <taxon>Pseudomonadati</taxon>
        <taxon>Pseudomonadota</taxon>
        <taxon>Alphaproteobacteria</taxon>
        <taxon>Sphingomonadales</taxon>
        <taxon>Sphingomonadaceae</taxon>
        <taxon>Sphingobium</taxon>
    </lineage>
</organism>
<accession>A0ABW3P1P0</accession>
<evidence type="ECO:0000313" key="5">
    <source>
        <dbReference type="EMBL" id="MFD1105319.1"/>
    </source>
</evidence>
<feature type="region of interest" description="Disordered" evidence="2">
    <location>
        <begin position="94"/>
        <end position="113"/>
    </location>
</feature>
<evidence type="ECO:0000256" key="1">
    <source>
        <dbReference type="ARBA" id="ARBA00022801"/>
    </source>
</evidence>
<evidence type="ECO:0000313" key="6">
    <source>
        <dbReference type="Proteomes" id="UP001597203"/>
    </source>
</evidence>
<dbReference type="RefSeq" id="WP_380911073.1">
    <property type="nucleotide sequence ID" value="NZ_JBHTLS010000123.1"/>
</dbReference>
<dbReference type="PANTHER" id="PTHR47572:SF4">
    <property type="entry name" value="LACTONASE DRP35"/>
    <property type="match status" value="1"/>
</dbReference>
<proteinExistence type="predicted"/>
<dbReference type="InterPro" id="IPR011042">
    <property type="entry name" value="6-blade_b-propeller_TolB-like"/>
</dbReference>
<dbReference type="Proteomes" id="UP001597203">
    <property type="component" value="Unassembled WGS sequence"/>
</dbReference>
<sequence>MRSRSRAALLAVALGYFNSAPLLAQAPAPSAHSIERIDPSLDAIIAPGTEIEKVATGFGFTEGPMWRDGRLWFSDVSGDKMRAVSPDGQVEELIPNSGGLPNPPAGASIGSNGMAPAPDGTVLMAQMGARRIVKVGKDKSIKPFLSDYEGKRLNSPNDLVYDKSGALWFTDPPFGLFNGMDKDPAKELPYNAVFRYAKGKLTPVITDMTLPNGIGFSPDFKTLYVGNYGPQMYVRAYSVKADGTLSAPRNLIQLSGRGGVDGLKVDTAGNIWLTSPGGIRIFTSQGKLLGQIKLPETAANLAFAGDGHTVYITGSTSIYRLRSKVKGMLPLYANLK</sequence>
<dbReference type="InterPro" id="IPR051262">
    <property type="entry name" value="SMP-30/CGR1_Lactonase"/>
</dbReference>
<keyword evidence="3" id="KW-0732">Signal</keyword>
<feature type="signal peptide" evidence="3">
    <location>
        <begin position="1"/>
        <end position="24"/>
    </location>
</feature>
<gene>
    <name evidence="5" type="ORF">ACFQ24_10625</name>
</gene>
<evidence type="ECO:0000256" key="2">
    <source>
        <dbReference type="SAM" id="MobiDB-lite"/>
    </source>
</evidence>
<evidence type="ECO:0000259" key="4">
    <source>
        <dbReference type="Pfam" id="PF08450"/>
    </source>
</evidence>
<dbReference type="EMBL" id="JBHTLS010000123">
    <property type="protein sequence ID" value="MFD1105319.1"/>
    <property type="molecule type" value="Genomic_DNA"/>
</dbReference>
<name>A0ABW3P1P0_9SPHN</name>
<keyword evidence="6" id="KW-1185">Reference proteome</keyword>
<protein>
    <submittedName>
        <fullName evidence="5">SMP-30/gluconolactonase/LRE family protein</fullName>
    </submittedName>
</protein>
<dbReference type="InterPro" id="IPR013658">
    <property type="entry name" value="SGL"/>
</dbReference>
<reference evidence="6" key="1">
    <citation type="journal article" date="2019" name="Int. J. Syst. Evol. Microbiol.">
        <title>The Global Catalogue of Microorganisms (GCM) 10K type strain sequencing project: providing services to taxonomists for standard genome sequencing and annotation.</title>
        <authorList>
            <consortium name="The Broad Institute Genomics Platform"/>
            <consortium name="The Broad Institute Genome Sequencing Center for Infectious Disease"/>
            <person name="Wu L."/>
            <person name="Ma J."/>
        </authorList>
    </citation>
    <scope>NUCLEOTIDE SEQUENCE [LARGE SCALE GENOMIC DNA]</scope>
    <source>
        <strain evidence="6">CCUG 54329</strain>
    </source>
</reference>
<dbReference type="Pfam" id="PF08450">
    <property type="entry name" value="SGL"/>
    <property type="match status" value="1"/>
</dbReference>
<feature type="domain" description="SMP-30/Gluconolactonase/LRE-like region" evidence="4">
    <location>
        <begin position="60"/>
        <end position="314"/>
    </location>
</feature>
<feature type="chain" id="PRO_5045457981" evidence="3">
    <location>
        <begin position="25"/>
        <end position="336"/>
    </location>
</feature>
<comment type="caution">
    <text evidence="5">The sequence shown here is derived from an EMBL/GenBank/DDBJ whole genome shotgun (WGS) entry which is preliminary data.</text>
</comment>
<evidence type="ECO:0000256" key="3">
    <source>
        <dbReference type="SAM" id="SignalP"/>
    </source>
</evidence>
<keyword evidence="1" id="KW-0378">Hydrolase</keyword>
<dbReference type="Gene3D" id="2.120.10.30">
    <property type="entry name" value="TolB, C-terminal domain"/>
    <property type="match status" value="1"/>
</dbReference>